<evidence type="ECO:0000313" key="2">
    <source>
        <dbReference type="EMBL" id="CUM90104.1"/>
    </source>
</evidence>
<evidence type="ECO:0000313" key="3">
    <source>
        <dbReference type="Proteomes" id="UP000095492"/>
    </source>
</evidence>
<dbReference type="Proteomes" id="UP000095492">
    <property type="component" value="Unassembled WGS sequence"/>
</dbReference>
<protein>
    <submittedName>
        <fullName evidence="2">Domain of Uncharacterized Function (DUF1540)</fullName>
    </submittedName>
</protein>
<proteinExistence type="predicted"/>
<dbReference type="STRING" id="39490.ERS852448_00989"/>
<name>A0A173SHM4_EUBRA</name>
<dbReference type="GeneID" id="97390319"/>
<reference evidence="2 3" key="1">
    <citation type="submission" date="2015-09" db="EMBL/GenBank/DDBJ databases">
        <authorList>
            <consortium name="Pathogen Informatics"/>
        </authorList>
    </citation>
    <scope>NUCLEOTIDE SEQUENCE [LARGE SCALE GENOMIC DNA]</scope>
    <source>
        <strain evidence="2 3">2789STDY5608891</strain>
    </source>
</reference>
<dbReference type="InterPro" id="IPR011437">
    <property type="entry name" value="DUF1540"/>
</dbReference>
<organism evidence="2 3">
    <name type="scientific">Eubacterium ramulus</name>
    <dbReference type="NCBI Taxonomy" id="39490"/>
    <lineage>
        <taxon>Bacteria</taxon>
        <taxon>Bacillati</taxon>
        <taxon>Bacillota</taxon>
        <taxon>Clostridia</taxon>
        <taxon>Eubacteriales</taxon>
        <taxon>Eubacteriaceae</taxon>
        <taxon>Eubacterium</taxon>
    </lineage>
</organism>
<dbReference type="RefSeq" id="WP_055289718.1">
    <property type="nucleotide sequence ID" value="NZ_CAXUGT010000002.1"/>
</dbReference>
<dbReference type="EMBL" id="CYYA01000005">
    <property type="protein sequence ID" value="CUM90104.1"/>
    <property type="molecule type" value="Genomic_DNA"/>
</dbReference>
<dbReference type="OrthoDB" id="9792226at2"/>
<feature type="domain" description="DUF1540" evidence="1">
    <location>
        <begin position="62"/>
        <end position="101"/>
    </location>
</feature>
<sequence>MTQLNCSVTSCLYNQDHYCSKDDITVGGSNAKRTSDTCCESFRERNGSVCNFTGQASSTVDIDCEATSCVHNCGCKCCADSIGIGGGSQACHCKDTECADFCCK</sequence>
<feature type="domain" description="DUF1540" evidence="1">
    <location>
        <begin position="5"/>
        <end position="42"/>
    </location>
</feature>
<evidence type="ECO:0000259" key="1">
    <source>
        <dbReference type="Pfam" id="PF07561"/>
    </source>
</evidence>
<dbReference type="Pfam" id="PF07561">
    <property type="entry name" value="DUF1540"/>
    <property type="match status" value="2"/>
</dbReference>
<gene>
    <name evidence="2" type="ORF">ERS852448_00989</name>
</gene>
<accession>A0A173SHM4</accession>
<dbReference type="AlphaFoldDB" id="A0A173SHM4"/>